<feature type="region of interest" description="Disordered" evidence="1">
    <location>
        <begin position="1"/>
        <end position="21"/>
    </location>
</feature>
<reference evidence="4" key="1">
    <citation type="submission" date="2007-03" db="EMBL/GenBank/DDBJ databases">
        <title>Complete sequence of chromosome 1 of Burkholderia vietnamiensis G4.</title>
        <authorList>
            <consortium name="US DOE Joint Genome Institute"/>
            <person name="Copeland A."/>
            <person name="Lucas S."/>
            <person name="Lapidus A."/>
            <person name="Barry K."/>
            <person name="Detter J.C."/>
            <person name="Glavina del Rio T."/>
            <person name="Hammon N."/>
            <person name="Israni S."/>
            <person name="Dalin E."/>
            <person name="Tice H."/>
            <person name="Pitluck S."/>
            <person name="Chain P."/>
            <person name="Malfatti S."/>
            <person name="Shin M."/>
            <person name="Vergez L."/>
            <person name="Schmutz J."/>
            <person name="Larimer F."/>
            <person name="Land M."/>
            <person name="Hauser L."/>
            <person name="Kyrpides N."/>
            <person name="Tiedje J."/>
            <person name="Richardson P."/>
        </authorList>
    </citation>
    <scope>NUCLEOTIDE SEQUENCE [LARGE SCALE GENOMIC DNA]</scope>
    <source>
        <strain evidence="4">G4 / LMG 22486</strain>
    </source>
</reference>
<sequence length="205" mass="21768">MRFRVDNDTGASSASSVLPQPNVAKTADDEVVLGIKSEPGDLGMDTRNDLVGEELAEELARRHALRASLDQWWERLEELSSTWDLETVKHLVVLNAAGFAGVATLLAGGKLPQPKWGGAAPLLGYGLGVVLAIANMYLAAVSYSRMREEVKARIAAVGDASKQVDHVFDRLAGGRRLIIAGQTCGWASAMLAVASTVMIGVSLVN</sequence>
<evidence type="ECO:0000313" key="4">
    <source>
        <dbReference type="Proteomes" id="UP000002287"/>
    </source>
</evidence>
<proteinExistence type="predicted"/>
<dbReference type="AlphaFoldDB" id="A4JGR9"/>
<evidence type="ECO:0000256" key="2">
    <source>
        <dbReference type="SAM" id="Phobius"/>
    </source>
</evidence>
<feature type="compositionally biased region" description="Polar residues" evidence="1">
    <location>
        <begin position="9"/>
        <end position="19"/>
    </location>
</feature>
<feature type="transmembrane region" description="Helical" evidence="2">
    <location>
        <begin position="123"/>
        <end position="143"/>
    </location>
</feature>
<organism evidence="3 4">
    <name type="scientific">Burkholderia vietnamiensis (strain G4 / LMG 22486)</name>
    <name type="common">Burkholderia cepacia (strain R1808)</name>
    <dbReference type="NCBI Taxonomy" id="269482"/>
    <lineage>
        <taxon>Bacteria</taxon>
        <taxon>Pseudomonadati</taxon>
        <taxon>Pseudomonadota</taxon>
        <taxon>Betaproteobacteria</taxon>
        <taxon>Burkholderiales</taxon>
        <taxon>Burkholderiaceae</taxon>
        <taxon>Burkholderia</taxon>
        <taxon>Burkholderia cepacia complex</taxon>
    </lineage>
</organism>
<dbReference type="EMBL" id="CP000614">
    <property type="protein sequence ID" value="ABO55472.1"/>
    <property type="molecule type" value="Genomic_DNA"/>
</dbReference>
<keyword evidence="2" id="KW-0472">Membrane</keyword>
<keyword evidence="2" id="KW-0812">Transmembrane</keyword>
<gene>
    <name evidence="3" type="ordered locus">Bcep1808_2473</name>
</gene>
<protein>
    <submittedName>
        <fullName evidence="3">Uncharacterized protein</fullName>
    </submittedName>
</protein>
<dbReference type="eggNOG" id="ENOG5032P8F">
    <property type="taxonomic scope" value="Bacteria"/>
</dbReference>
<evidence type="ECO:0000313" key="3">
    <source>
        <dbReference type="EMBL" id="ABO55472.1"/>
    </source>
</evidence>
<accession>A4JGR9</accession>
<feature type="transmembrane region" description="Helical" evidence="2">
    <location>
        <begin position="184"/>
        <end position="204"/>
    </location>
</feature>
<name>A4JGR9_BURVG</name>
<feature type="transmembrane region" description="Helical" evidence="2">
    <location>
        <begin position="91"/>
        <end position="111"/>
    </location>
</feature>
<dbReference type="KEGG" id="bvi:Bcep1808_2473"/>
<dbReference type="HOGENOM" id="CLU_1335471_0_0_4"/>
<evidence type="ECO:0000256" key="1">
    <source>
        <dbReference type="SAM" id="MobiDB-lite"/>
    </source>
</evidence>
<keyword evidence="2" id="KW-1133">Transmembrane helix</keyword>
<dbReference type="Proteomes" id="UP000002287">
    <property type="component" value="Chromosome 1"/>
</dbReference>